<keyword evidence="2" id="KW-0902">Two-component regulatory system</keyword>
<keyword evidence="4" id="KW-0238">DNA-binding</keyword>
<feature type="compositionally biased region" description="Basic and acidic residues" evidence="9">
    <location>
        <begin position="264"/>
        <end position="278"/>
    </location>
</feature>
<accession>A0A1S4DEL4</accession>
<comment type="subcellular location">
    <subcellularLocation>
        <location evidence="1">Nucleus</location>
    </subcellularLocation>
</comment>
<dbReference type="InterPro" id="IPR011006">
    <property type="entry name" value="CheY-like_superfamily"/>
</dbReference>
<dbReference type="RefSeq" id="XP_016511669.1">
    <property type="nucleotide sequence ID" value="XM_016656183.1"/>
</dbReference>
<sequence length="581" mass="64663">MICTEDDQLLGWKDFPKGLKVLLLDEDCNSASEMRSRLEKLDYIVYSFCNENEALSAISNKSEDFHVAIVEVTAGNSDGVLQFLESAKDLPTIMTSNIHSLSTMMKCIALGAVEFLQKSLSDDKLKNIWQHVVRKASNAGEKDVPESLKPVKESLVSVPQLQPVKSAAGDKSSNETEPFTTVPGNNNEHSSGCDKYPAPSTPQLKHGVRSVDDGDCQEHTIFSTEQDSGEHDGDAKSVETTFNNTVAESTVQTSPREQQGQTIVKEENGSSPHQKMEADIATSSPSNNCPDNRTSHSAEPSKASAPHSSSGTKTNKKKMKVDWSPELHKKFVQAVEQLGIDQAIPSRILELMKVEGITRHNVASHLQKYRMHRRQILPKEVERKWPHPQPRDSVQRGCYPHHTPIMTFPPYHCNHVPAAGQLYPAWVPPASYPNGLQVWGSPYYPAWQPADSWHWNPHPGNFELEEYEAENSCFVIMQLHADTWGSPVMPPSLGSYPPYPQNGGVYRPNGMQNRYSMLEKSFDLHPAEEVIDKVVKEAITKPWLPLPLGLKRPSTESVLRELSRQGISTVPPQINGSRGRS</sequence>
<dbReference type="GO" id="GO:0045893">
    <property type="term" value="P:positive regulation of DNA-templated transcription"/>
    <property type="evidence" value="ECO:0000318"/>
    <property type="project" value="GO_Central"/>
</dbReference>
<evidence type="ECO:0000256" key="3">
    <source>
        <dbReference type="ARBA" id="ARBA00023015"/>
    </source>
</evidence>
<dbReference type="RefSeq" id="XP_016511668.1">
    <property type="nucleotide sequence ID" value="XM_016656182.1"/>
</dbReference>
<dbReference type="Gene3D" id="1.10.10.60">
    <property type="entry name" value="Homeodomain-like"/>
    <property type="match status" value="1"/>
</dbReference>
<dbReference type="OrthoDB" id="1907052at2759"/>
<evidence type="ECO:0000256" key="8">
    <source>
        <dbReference type="PROSITE-ProRule" id="PRU00169"/>
    </source>
</evidence>
<dbReference type="NCBIfam" id="TIGR01557">
    <property type="entry name" value="myb_SHAQKYF"/>
    <property type="match status" value="1"/>
</dbReference>
<feature type="compositionally biased region" description="Basic and acidic residues" evidence="9">
    <location>
        <begin position="140"/>
        <end position="152"/>
    </location>
</feature>
<feature type="region of interest" description="Disordered" evidence="9">
    <location>
        <begin position="139"/>
        <end position="214"/>
    </location>
</feature>
<organism evidence="13">
    <name type="scientific">Nicotiana tabacum</name>
    <name type="common">Common tobacco</name>
    <dbReference type="NCBI Taxonomy" id="4097"/>
    <lineage>
        <taxon>Eukaryota</taxon>
        <taxon>Viridiplantae</taxon>
        <taxon>Streptophyta</taxon>
        <taxon>Embryophyta</taxon>
        <taxon>Tracheophyta</taxon>
        <taxon>Spermatophyta</taxon>
        <taxon>Magnoliopsida</taxon>
        <taxon>eudicotyledons</taxon>
        <taxon>Gunneridae</taxon>
        <taxon>Pentapetalae</taxon>
        <taxon>asterids</taxon>
        <taxon>lamiids</taxon>
        <taxon>Solanales</taxon>
        <taxon>Solanaceae</taxon>
        <taxon>Nicotianoideae</taxon>
        <taxon>Nicotianeae</taxon>
        <taxon>Nicotiana</taxon>
    </lineage>
</organism>
<evidence type="ECO:0000259" key="11">
    <source>
        <dbReference type="PROSITE" id="PS51294"/>
    </source>
</evidence>
<feature type="compositionally biased region" description="Polar residues" evidence="9">
    <location>
        <begin position="175"/>
        <end position="190"/>
    </location>
</feature>
<evidence type="ECO:0000256" key="1">
    <source>
        <dbReference type="ARBA" id="ARBA00004123"/>
    </source>
</evidence>
<evidence type="ECO:0000313" key="13">
    <source>
        <dbReference type="RefSeq" id="XP_016511669.1"/>
    </source>
</evidence>
<dbReference type="GO" id="GO:0005634">
    <property type="term" value="C:nucleus"/>
    <property type="evidence" value="ECO:0000318"/>
    <property type="project" value="GO_Central"/>
</dbReference>
<dbReference type="Gene3D" id="3.40.50.2300">
    <property type="match status" value="1"/>
</dbReference>
<keyword evidence="3" id="KW-0805">Transcription regulation</keyword>
<dbReference type="InterPro" id="IPR017930">
    <property type="entry name" value="Myb_dom"/>
</dbReference>
<dbReference type="SMART" id="SM00448">
    <property type="entry name" value="REC"/>
    <property type="match status" value="1"/>
</dbReference>
<dbReference type="PANTHER" id="PTHR31312">
    <property type="entry name" value="TRANSCRIPTION ACTIVATOR GLK1"/>
    <property type="match status" value="1"/>
</dbReference>
<dbReference type="Pfam" id="PF00249">
    <property type="entry name" value="Myb_DNA-binding"/>
    <property type="match status" value="1"/>
</dbReference>
<dbReference type="InterPro" id="IPR001789">
    <property type="entry name" value="Sig_transdc_resp-reg_receiver"/>
</dbReference>
<dbReference type="SUPFAM" id="SSF46689">
    <property type="entry name" value="Homeodomain-like"/>
    <property type="match status" value="1"/>
</dbReference>
<dbReference type="Pfam" id="PF00072">
    <property type="entry name" value="Response_reg"/>
    <property type="match status" value="1"/>
</dbReference>
<dbReference type="SMR" id="A0A1S4DEL4"/>
<dbReference type="SUPFAM" id="SSF52172">
    <property type="entry name" value="CheY-like"/>
    <property type="match status" value="1"/>
</dbReference>
<evidence type="ECO:0000256" key="2">
    <source>
        <dbReference type="ARBA" id="ARBA00023012"/>
    </source>
</evidence>
<keyword evidence="6" id="KW-0539">Nucleus</keyword>
<dbReference type="PaxDb" id="4097-A0A1S4DEL4"/>
<dbReference type="InterPro" id="IPR009057">
    <property type="entry name" value="Homeodomain-like_sf"/>
</dbReference>
<evidence type="ECO:0000256" key="9">
    <source>
        <dbReference type="SAM" id="MobiDB-lite"/>
    </source>
</evidence>
<comment type="caution">
    <text evidence="8">Lacks conserved residue(s) required for the propagation of feature annotation.</text>
</comment>
<gene>
    <name evidence="12 13 14 15" type="primary">LOC107828807</name>
</gene>
<feature type="compositionally biased region" description="Polar residues" evidence="9">
    <location>
        <begin position="281"/>
        <end position="298"/>
    </location>
</feature>
<evidence type="ECO:0000256" key="7">
    <source>
        <dbReference type="ARBA" id="ARBA00061767"/>
    </source>
</evidence>
<dbReference type="GO" id="GO:0000160">
    <property type="term" value="P:phosphorelay signal transduction system"/>
    <property type="evidence" value="ECO:0007669"/>
    <property type="project" value="UniProtKB-KW"/>
</dbReference>
<dbReference type="GO" id="GO:0003700">
    <property type="term" value="F:DNA-binding transcription factor activity"/>
    <property type="evidence" value="ECO:0000318"/>
    <property type="project" value="GO_Central"/>
</dbReference>
<dbReference type="PANTHER" id="PTHR31312:SF4">
    <property type="entry name" value="TWO-COMPONENT RESPONSE REGULATOR-LIKE APRR2"/>
    <property type="match status" value="1"/>
</dbReference>
<evidence type="ECO:0000256" key="4">
    <source>
        <dbReference type="ARBA" id="ARBA00023125"/>
    </source>
</evidence>
<dbReference type="PROSITE" id="PS50110">
    <property type="entry name" value="RESPONSE_REGULATORY"/>
    <property type="match status" value="1"/>
</dbReference>
<dbReference type="FunFam" id="3.40.50.2300:FF:000206">
    <property type="entry name" value="Two-component response regulator-like APRR2"/>
    <property type="match status" value="1"/>
</dbReference>
<comment type="subunit">
    <text evidence="7">Binds the target DNA as a monomer.</text>
</comment>
<feature type="compositionally biased region" description="Polar residues" evidence="9">
    <location>
        <begin position="565"/>
        <end position="581"/>
    </location>
</feature>
<dbReference type="RefSeq" id="XP_016511670.1">
    <property type="nucleotide sequence ID" value="XM_016656184.1"/>
</dbReference>
<dbReference type="RefSeq" id="XP_016511671.1">
    <property type="nucleotide sequence ID" value="XM_016656185.1"/>
</dbReference>
<keyword evidence="5" id="KW-0804">Transcription</keyword>
<evidence type="ECO:0000256" key="6">
    <source>
        <dbReference type="ARBA" id="ARBA00023242"/>
    </source>
</evidence>
<evidence type="ECO:0000259" key="10">
    <source>
        <dbReference type="PROSITE" id="PS50110"/>
    </source>
</evidence>
<proteinExistence type="predicted"/>
<protein>
    <submittedName>
        <fullName evidence="12 13">Two-component response regulator-like APRR2 isoform X1</fullName>
    </submittedName>
</protein>
<dbReference type="GO" id="GO:0000976">
    <property type="term" value="F:transcription cis-regulatory region binding"/>
    <property type="evidence" value="ECO:0000318"/>
    <property type="project" value="GO_Central"/>
</dbReference>
<dbReference type="AlphaFoldDB" id="A0A1S4DEL4"/>
<dbReference type="InterPro" id="IPR001005">
    <property type="entry name" value="SANT/Myb"/>
</dbReference>
<feature type="domain" description="Response regulatory" evidence="10">
    <location>
        <begin position="20"/>
        <end position="133"/>
    </location>
</feature>
<feature type="domain" description="HTH myb-type" evidence="11">
    <location>
        <begin position="315"/>
        <end position="374"/>
    </location>
</feature>
<name>A0A1S4DEL4_TOBAC</name>
<dbReference type="FunFam" id="1.10.10.60:FF:000007">
    <property type="entry name" value="Two-component response regulator"/>
    <property type="match status" value="1"/>
</dbReference>
<evidence type="ECO:0000313" key="14">
    <source>
        <dbReference type="RefSeq" id="XP_016511670.1"/>
    </source>
</evidence>
<dbReference type="PROSITE" id="PS51294">
    <property type="entry name" value="HTH_MYB"/>
    <property type="match status" value="1"/>
</dbReference>
<feature type="compositionally biased region" description="Polar residues" evidence="9">
    <location>
        <begin position="246"/>
        <end position="262"/>
    </location>
</feature>
<reference evidence="12 13" key="1">
    <citation type="submission" date="2025-04" db="UniProtKB">
        <authorList>
            <consortium name="RefSeq"/>
        </authorList>
    </citation>
    <scope>IDENTIFICATION</scope>
</reference>
<dbReference type="STRING" id="4097.A0A1S4DEL4"/>
<evidence type="ECO:0000256" key="5">
    <source>
        <dbReference type="ARBA" id="ARBA00023163"/>
    </source>
</evidence>
<evidence type="ECO:0000313" key="12">
    <source>
        <dbReference type="RefSeq" id="XP_016511668.1"/>
    </source>
</evidence>
<dbReference type="GO" id="GO:0010597">
    <property type="term" value="P:green leaf volatile biosynthetic process"/>
    <property type="evidence" value="ECO:0007669"/>
    <property type="project" value="UniProtKB-ARBA"/>
</dbReference>
<dbReference type="InterPro" id="IPR044825">
    <property type="entry name" value="GLK1/2-like"/>
</dbReference>
<evidence type="ECO:0000313" key="15">
    <source>
        <dbReference type="RefSeq" id="XP_016511671.1"/>
    </source>
</evidence>
<dbReference type="KEGG" id="nta:107828807"/>
<feature type="region of interest" description="Disordered" evidence="9">
    <location>
        <begin position="562"/>
        <end position="581"/>
    </location>
</feature>
<dbReference type="InterPro" id="IPR006447">
    <property type="entry name" value="Myb_dom_plants"/>
</dbReference>
<feature type="region of interest" description="Disordered" evidence="9">
    <location>
        <begin position="246"/>
        <end position="317"/>
    </location>
</feature>